<evidence type="ECO:0000313" key="3">
    <source>
        <dbReference type="Proteomes" id="UP000324974"/>
    </source>
</evidence>
<reference evidence="3" key="1">
    <citation type="submission" date="2019-08" db="EMBL/GenBank/DDBJ databases">
        <title>Limnoglobus roseus gen. nov., sp. nov., a novel freshwater planctomycete with a giant genome from the family Gemmataceae.</title>
        <authorList>
            <person name="Kulichevskaya I.S."/>
            <person name="Naumoff D.G."/>
            <person name="Miroshnikov K."/>
            <person name="Ivanova A."/>
            <person name="Philippov D.A."/>
            <person name="Hakobyan A."/>
            <person name="Rijpstra I.C."/>
            <person name="Sinninghe Damste J.S."/>
            <person name="Liesack W."/>
            <person name="Dedysh S.N."/>
        </authorList>
    </citation>
    <scope>NUCLEOTIDE SEQUENCE [LARGE SCALE GENOMIC DNA]</scope>
    <source>
        <strain evidence="3">PX52</strain>
    </source>
</reference>
<dbReference type="OrthoDB" id="9204495at2"/>
<keyword evidence="1" id="KW-0812">Transmembrane</keyword>
<dbReference type="KEGG" id="lrs:PX52LOC_00971"/>
<keyword evidence="1" id="KW-0472">Membrane</keyword>
<dbReference type="AlphaFoldDB" id="A0A5C1A7D6"/>
<protein>
    <recommendedName>
        <fullName evidence="4">Glycosyltransferase RgtA/B/C/D-like domain-containing protein</fullName>
    </recommendedName>
</protein>
<feature type="transmembrane region" description="Helical" evidence="1">
    <location>
        <begin position="174"/>
        <end position="196"/>
    </location>
</feature>
<organism evidence="2 3">
    <name type="scientific">Limnoglobus roseus</name>
    <dbReference type="NCBI Taxonomy" id="2598579"/>
    <lineage>
        <taxon>Bacteria</taxon>
        <taxon>Pseudomonadati</taxon>
        <taxon>Planctomycetota</taxon>
        <taxon>Planctomycetia</taxon>
        <taxon>Gemmatales</taxon>
        <taxon>Gemmataceae</taxon>
        <taxon>Limnoglobus</taxon>
    </lineage>
</organism>
<keyword evidence="1" id="KW-1133">Transmembrane helix</keyword>
<evidence type="ECO:0000256" key="1">
    <source>
        <dbReference type="SAM" id="Phobius"/>
    </source>
</evidence>
<feature type="transmembrane region" description="Helical" evidence="1">
    <location>
        <begin position="285"/>
        <end position="303"/>
    </location>
</feature>
<evidence type="ECO:0000313" key="2">
    <source>
        <dbReference type="EMBL" id="QEL14107.1"/>
    </source>
</evidence>
<feature type="transmembrane region" description="Helical" evidence="1">
    <location>
        <begin position="310"/>
        <end position="331"/>
    </location>
</feature>
<feature type="transmembrane region" description="Helical" evidence="1">
    <location>
        <begin position="129"/>
        <end position="162"/>
    </location>
</feature>
<dbReference type="RefSeq" id="WP_149109023.1">
    <property type="nucleotide sequence ID" value="NZ_CP042425.1"/>
</dbReference>
<keyword evidence="3" id="KW-1185">Reference proteome</keyword>
<evidence type="ECO:0008006" key="4">
    <source>
        <dbReference type="Google" id="ProtNLM"/>
    </source>
</evidence>
<proteinExistence type="predicted"/>
<feature type="transmembrane region" description="Helical" evidence="1">
    <location>
        <begin position="217"/>
        <end position="236"/>
    </location>
</feature>
<feature type="transmembrane region" description="Helical" evidence="1">
    <location>
        <begin position="99"/>
        <end position="117"/>
    </location>
</feature>
<name>A0A5C1A7D6_9BACT</name>
<dbReference type="EMBL" id="CP042425">
    <property type="protein sequence ID" value="QEL14107.1"/>
    <property type="molecule type" value="Genomic_DNA"/>
</dbReference>
<gene>
    <name evidence="2" type="ORF">PX52LOC_00971</name>
</gene>
<feature type="transmembrane region" description="Helical" evidence="1">
    <location>
        <begin position="20"/>
        <end position="37"/>
    </location>
</feature>
<sequence length="697" mass="77827">MPTRRTAWTAVRTRMMAANWYFVTSFWAILAVVFLKYPSVTWRVEIFAETGTNFFVPSLYDSFWANLKMPEYNYMAMVQRLLALMTVKVFGIVDHFPQAIQMQAVVLVALLCSMFTLERFRILLADDVCRLLVCLTIGFGAFATYQEYTFVNFIYFGIIYLVLAPFLDLARMSWLKYGATIAVTALIVLSKAMFLAAGPAYGMMAARAVYLRRWREAGLYAAGLAAAVLQFAYMQAHPAVFAGMKGTEFAKNNPFTVTADWAQIHVNTITAEFAQHNHLRPRDPVMAFALGVAFLAVLGGELLRRVHRPVLVFVVLCNAVAAVSVVLYDLITPVPSTWFKGVDFTIGRHAFFFNVLVLLSVAVAVLNLIKDRVLRRLFLAAVAFPFAVYHPDPGDWYPDARMPSSQWRQYRHLIHENEFVIPVNPPGWFLTRNMVVLAEHKTPLPPQSGLDVARLFPASIGWDVRGVFLRTELLPPGTPAIPIEVTAINPDGTEKARAKRLTRPWCAWHYFLFDQGVCPARLRFQDPTGKPIEVAPHELFVFGHFRSPVLTSDATEPVAHIHGELQTGMVLAQRFVASDPGLCAVSVMVGNYNRVNTCQLRFRLWDEEAGVKVAEDVVSAATLSLASNHSTIVFTFPAIPGSRGKRYRYEIDSPDGRPGNAIVVIAGTPPTGQPPATFNGQSTNNLINNRFSYCPTP</sequence>
<accession>A0A5C1A7D6</accession>
<dbReference type="Proteomes" id="UP000324974">
    <property type="component" value="Chromosome"/>
</dbReference>
<feature type="transmembrane region" description="Helical" evidence="1">
    <location>
        <begin position="351"/>
        <end position="369"/>
    </location>
</feature>